<sequence length="384" mass="42224">MSNLPVNLSISVPTLIGSSLSCTASFLALCLHIIVPPPRRHFRHSLIVNLLVADFINSCNNTVSGIFVLKNGYASPQVSPGAGCLANAWVGQFSVQAIDFNILVISLSVLLVVQRQQVLSDSSRIMTTIVCVLPWIPGTVTSFIGLALSAYGPVSGNWCWIRPQHLGLRYGLTHGWRIAIFLATVGIYTFIYIKLRRLFGALKDVLDSSALGRSATNNRSRIEPDITEQPDNQRIWTTTTADDSYELESRSGPKKDQGEEGSSNRGVQWSTSPIPQLPTANSPTNTTQQSSNGSGQAVRVRASPNLKKMLLLNGYPIAYIILWIPGMANRLAESLGTSPRWLTSLQACTQFIGLVNALTYGFTEQMQRAIQMWMKRRSFRTLEP</sequence>
<name>A0ACC1SEF3_9HYPO</name>
<reference evidence="1" key="1">
    <citation type="submission" date="2022-08" db="EMBL/GenBank/DDBJ databases">
        <title>Genome Sequence of Fusarium decemcellulare.</title>
        <authorList>
            <person name="Buettner E."/>
        </authorList>
    </citation>
    <scope>NUCLEOTIDE SEQUENCE</scope>
    <source>
        <strain evidence="1">Babe19</strain>
    </source>
</reference>
<proteinExistence type="predicted"/>
<protein>
    <submittedName>
        <fullName evidence="1">Uncharacterized protein</fullName>
    </submittedName>
</protein>
<evidence type="ECO:0000313" key="1">
    <source>
        <dbReference type="EMBL" id="KAJ3538010.1"/>
    </source>
</evidence>
<comment type="caution">
    <text evidence="1">The sequence shown here is derived from an EMBL/GenBank/DDBJ whole genome shotgun (WGS) entry which is preliminary data.</text>
</comment>
<dbReference type="Proteomes" id="UP001148629">
    <property type="component" value="Unassembled WGS sequence"/>
</dbReference>
<dbReference type="EMBL" id="JANRMS010000546">
    <property type="protein sequence ID" value="KAJ3538010.1"/>
    <property type="molecule type" value="Genomic_DNA"/>
</dbReference>
<accession>A0ACC1SEF3</accession>
<evidence type="ECO:0000313" key="2">
    <source>
        <dbReference type="Proteomes" id="UP001148629"/>
    </source>
</evidence>
<gene>
    <name evidence="1" type="ORF">NM208_g6090</name>
</gene>
<keyword evidence="2" id="KW-1185">Reference proteome</keyword>
<organism evidence="1 2">
    <name type="scientific">Fusarium decemcellulare</name>
    <dbReference type="NCBI Taxonomy" id="57161"/>
    <lineage>
        <taxon>Eukaryota</taxon>
        <taxon>Fungi</taxon>
        <taxon>Dikarya</taxon>
        <taxon>Ascomycota</taxon>
        <taxon>Pezizomycotina</taxon>
        <taxon>Sordariomycetes</taxon>
        <taxon>Hypocreomycetidae</taxon>
        <taxon>Hypocreales</taxon>
        <taxon>Nectriaceae</taxon>
        <taxon>Fusarium</taxon>
        <taxon>Fusarium decemcellulare species complex</taxon>
    </lineage>
</organism>